<dbReference type="PRINTS" id="PR00069">
    <property type="entry name" value="ALDKETRDTASE"/>
</dbReference>
<dbReference type="Pfam" id="PF00248">
    <property type="entry name" value="Aldo_ket_red"/>
    <property type="match status" value="1"/>
</dbReference>
<dbReference type="GO" id="GO:0016491">
    <property type="term" value="F:oxidoreductase activity"/>
    <property type="evidence" value="ECO:0007669"/>
    <property type="project" value="UniProtKB-KW"/>
</dbReference>
<evidence type="ECO:0000313" key="4">
    <source>
        <dbReference type="Proteomes" id="UP000646827"/>
    </source>
</evidence>
<protein>
    <recommendedName>
        <fullName evidence="2">NADP-dependent oxidoreductase domain-containing protein</fullName>
    </recommendedName>
</protein>
<dbReference type="AlphaFoldDB" id="A0A8H7RVX7"/>
<dbReference type="InterPro" id="IPR020471">
    <property type="entry name" value="AKR"/>
</dbReference>
<dbReference type="OrthoDB" id="37537at2759"/>
<reference evidence="3 4" key="1">
    <citation type="submission" date="2020-12" db="EMBL/GenBank/DDBJ databases">
        <title>Metabolic potential, ecology and presence of endohyphal bacteria is reflected in genomic diversity of Mucoromycotina.</title>
        <authorList>
            <person name="Muszewska A."/>
            <person name="Okrasinska A."/>
            <person name="Steczkiewicz K."/>
            <person name="Drgas O."/>
            <person name="Orlowska M."/>
            <person name="Perlinska-Lenart U."/>
            <person name="Aleksandrzak-Piekarczyk T."/>
            <person name="Szatraj K."/>
            <person name="Zielenkiewicz U."/>
            <person name="Pilsyk S."/>
            <person name="Malc E."/>
            <person name="Mieczkowski P."/>
            <person name="Kruszewska J.S."/>
            <person name="Biernat P."/>
            <person name="Pawlowska J."/>
        </authorList>
    </citation>
    <scope>NUCLEOTIDE SEQUENCE [LARGE SCALE GENOMIC DNA]</scope>
    <source>
        <strain evidence="3 4">CBS 142.35</strain>
    </source>
</reference>
<dbReference type="Proteomes" id="UP000646827">
    <property type="component" value="Unassembled WGS sequence"/>
</dbReference>
<evidence type="ECO:0000313" key="3">
    <source>
        <dbReference type="EMBL" id="KAG2217197.1"/>
    </source>
</evidence>
<organism evidence="3 4">
    <name type="scientific">Circinella minor</name>
    <dbReference type="NCBI Taxonomy" id="1195481"/>
    <lineage>
        <taxon>Eukaryota</taxon>
        <taxon>Fungi</taxon>
        <taxon>Fungi incertae sedis</taxon>
        <taxon>Mucoromycota</taxon>
        <taxon>Mucoromycotina</taxon>
        <taxon>Mucoromycetes</taxon>
        <taxon>Mucorales</taxon>
        <taxon>Lichtheimiaceae</taxon>
        <taxon>Circinella</taxon>
    </lineage>
</organism>
<dbReference type="SUPFAM" id="SSF51430">
    <property type="entry name" value="NAD(P)-linked oxidoreductase"/>
    <property type="match status" value="1"/>
</dbReference>
<dbReference type="PANTHER" id="PTHR43364">
    <property type="entry name" value="NADH-SPECIFIC METHYLGLYOXAL REDUCTASE-RELATED"/>
    <property type="match status" value="1"/>
</dbReference>
<dbReference type="InterPro" id="IPR036812">
    <property type="entry name" value="NAD(P)_OxRdtase_dom_sf"/>
</dbReference>
<proteinExistence type="predicted"/>
<sequence>MSEYPVKLDAGVVPTKDTKIVLGGSIRVPPIAWSWTPEAEKDAKEAFDTAIELGIPFYDTAEVYGKGESEREINRFREKYGPEEKSKQIIATKYFPYEERTEFPDVLLSALRDSLARLGVDKVDLYQIHAPIHPVSIPVVANALADAHAAGLVTTVGVSNYSLEEIKEMHEALKKRGIQLASNQVSYSLVRTIPEKSGLIKLCHDLGIAILAYSPIGMGLLTGKFGAKGPFPESRKARFESFDTQQLTQLLDLLKSLATKYDREQSAIALNWCIAKGTIPLGGARTAEHVRQNAAAFGFLLTPEELSELDKFAFLGENKKEWNHG</sequence>
<dbReference type="EMBL" id="JAEPRB010000318">
    <property type="protein sequence ID" value="KAG2217197.1"/>
    <property type="molecule type" value="Genomic_DNA"/>
</dbReference>
<evidence type="ECO:0000259" key="2">
    <source>
        <dbReference type="Pfam" id="PF00248"/>
    </source>
</evidence>
<feature type="domain" description="NADP-dependent oxidoreductase" evidence="2">
    <location>
        <begin position="33"/>
        <end position="312"/>
    </location>
</feature>
<dbReference type="Gene3D" id="3.20.20.100">
    <property type="entry name" value="NADP-dependent oxidoreductase domain"/>
    <property type="match status" value="1"/>
</dbReference>
<comment type="caution">
    <text evidence="3">The sequence shown here is derived from an EMBL/GenBank/DDBJ whole genome shotgun (WGS) entry which is preliminary data.</text>
</comment>
<accession>A0A8H7RVX7</accession>
<dbReference type="InterPro" id="IPR023210">
    <property type="entry name" value="NADP_OxRdtase_dom"/>
</dbReference>
<dbReference type="PANTHER" id="PTHR43364:SF4">
    <property type="entry name" value="NAD(P)-LINKED OXIDOREDUCTASE SUPERFAMILY PROTEIN"/>
    <property type="match status" value="1"/>
</dbReference>
<evidence type="ECO:0000256" key="1">
    <source>
        <dbReference type="ARBA" id="ARBA00023002"/>
    </source>
</evidence>
<name>A0A8H7RVX7_9FUNG</name>
<keyword evidence="4" id="KW-1185">Reference proteome</keyword>
<gene>
    <name evidence="3" type="ORF">INT45_005406</name>
</gene>
<dbReference type="InterPro" id="IPR050523">
    <property type="entry name" value="AKR_Detox_Biosynth"/>
</dbReference>
<keyword evidence="1" id="KW-0560">Oxidoreductase</keyword>